<dbReference type="RefSeq" id="XP_064769940.1">
    <property type="nucleotide sequence ID" value="XM_064909479.1"/>
</dbReference>
<dbReference type="InterPro" id="IPR013320">
    <property type="entry name" value="ConA-like_dom_sf"/>
</dbReference>
<dbReference type="Gene3D" id="2.60.120.200">
    <property type="match status" value="1"/>
</dbReference>
<dbReference type="InterPro" id="IPR005052">
    <property type="entry name" value="Lectin_leg"/>
</dbReference>
<dbReference type="Proteomes" id="UP001498771">
    <property type="component" value="Unassembled WGS sequence"/>
</dbReference>
<dbReference type="Pfam" id="PF03388">
    <property type="entry name" value="Lectin_leg-like"/>
    <property type="match status" value="1"/>
</dbReference>
<keyword evidence="5 8" id="KW-0472">Membrane</keyword>
<evidence type="ECO:0000313" key="10">
    <source>
        <dbReference type="EMBL" id="KAK7206907.1"/>
    </source>
</evidence>
<evidence type="ECO:0000313" key="11">
    <source>
        <dbReference type="Proteomes" id="UP001498771"/>
    </source>
</evidence>
<dbReference type="InterPro" id="IPR051136">
    <property type="entry name" value="Intracellular_Lectin-GPT"/>
</dbReference>
<gene>
    <name evidence="10" type="ORF">BZA70DRAFT_117728</name>
</gene>
<reference evidence="10 11" key="1">
    <citation type="submission" date="2024-03" db="EMBL/GenBank/DDBJ databases">
        <title>Genome-scale model development and genomic sequencing of the oleaginous clade Lipomyces.</title>
        <authorList>
            <consortium name="Lawrence Berkeley National Laboratory"/>
            <person name="Czajka J.J."/>
            <person name="Han Y."/>
            <person name="Kim J."/>
            <person name="Mondo S.J."/>
            <person name="Hofstad B.A."/>
            <person name="Robles A."/>
            <person name="Haridas S."/>
            <person name="Riley R."/>
            <person name="LaButti K."/>
            <person name="Pangilinan J."/>
            <person name="Andreopoulos W."/>
            <person name="Lipzen A."/>
            <person name="Yan J."/>
            <person name="Wang M."/>
            <person name="Ng V."/>
            <person name="Grigoriev I.V."/>
            <person name="Spatafora J.W."/>
            <person name="Magnuson J.K."/>
            <person name="Baker S.E."/>
            <person name="Pomraning K.R."/>
        </authorList>
    </citation>
    <scope>NUCLEOTIDE SEQUENCE [LARGE SCALE GENOMIC DNA]</scope>
    <source>
        <strain evidence="10 11">Phaff 52-87</strain>
    </source>
</reference>
<dbReference type="EMBL" id="JBBJBU010000002">
    <property type="protein sequence ID" value="KAK7206907.1"/>
    <property type="molecule type" value="Genomic_DNA"/>
</dbReference>
<sequence length="426" mass="46282">MMIGVRLGQIIAGSIALIAAAGRGVAAVDAGLSFPSPVSPDRSTIAGWDKHGSVKAESDRVFLTSPGEQGQSGAVWSQRAVSYAEWTVDLVFRVSGSDRPSGGMALWYTATRDEGPVYGARDYWDGLGIMIDSIGGQGHVRGHLNDGSIGFASLPNPQAQAFDQCQLRYRNTGVMIKLRLTVGPALLKVEVDGRPCFESHEIQLPPNYFLGISGASFDNPDSFEIFSLSTSGSGTASAQKPQEAKREQQPIRRTGPPQPPPQRQPQRPAVSDANLQEITEHIAALQKLLEMTSQKIVNLREDVETLHSIKPLIERLDQKISRVESTVGRTEAQFHGAAANMHESTKQNIASEITLLTEKLDKFDTILKEQTTSLVGALPDTVREAIAKGGPSIWAALFVFVLIQGGIVLAYIVYKKRREGFHPKYL</sequence>
<comment type="caution">
    <text evidence="10">The sequence shown here is derived from an EMBL/GenBank/DDBJ whole genome shotgun (WGS) entry which is preliminary data.</text>
</comment>
<keyword evidence="3" id="KW-0732">Signal</keyword>
<evidence type="ECO:0000256" key="7">
    <source>
        <dbReference type="SAM" id="MobiDB-lite"/>
    </source>
</evidence>
<keyword evidence="6" id="KW-0175">Coiled coil</keyword>
<feature type="domain" description="L-type lectin-like" evidence="9">
    <location>
        <begin position="24"/>
        <end position="233"/>
    </location>
</feature>
<comment type="subcellular location">
    <subcellularLocation>
        <location evidence="1">Membrane</location>
        <topology evidence="1">Single-pass type I membrane protein</topology>
    </subcellularLocation>
</comment>
<evidence type="ECO:0000256" key="5">
    <source>
        <dbReference type="ARBA" id="ARBA00023136"/>
    </source>
</evidence>
<dbReference type="PROSITE" id="PS51328">
    <property type="entry name" value="L_LECTIN_LIKE"/>
    <property type="match status" value="1"/>
</dbReference>
<evidence type="ECO:0000256" key="4">
    <source>
        <dbReference type="ARBA" id="ARBA00022989"/>
    </source>
</evidence>
<feature type="transmembrane region" description="Helical" evidence="8">
    <location>
        <begin position="393"/>
        <end position="414"/>
    </location>
</feature>
<dbReference type="SUPFAM" id="SSF49899">
    <property type="entry name" value="Concanavalin A-like lectins/glucanases"/>
    <property type="match status" value="1"/>
</dbReference>
<keyword evidence="4 8" id="KW-1133">Transmembrane helix</keyword>
<name>A0ABR1FAW7_9ASCO</name>
<evidence type="ECO:0000256" key="8">
    <source>
        <dbReference type="SAM" id="Phobius"/>
    </source>
</evidence>
<keyword evidence="11" id="KW-1185">Reference proteome</keyword>
<feature type="compositionally biased region" description="Low complexity" evidence="7">
    <location>
        <begin position="229"/>
        <end position="238"/>
    </location>
</feature>
<evidence type="ECO:0000256" key="2">
    <source>
        <dbReference type="ARBA" id="ARBA00022692"/>
    </source>
</evidence>
<evidence type="ECO:0000256" key="6">
    <source>
        <dbReference type="SAM" id="Coils"/>
    </source>
</evidence>
<feature type="region of interest" description="Disordered" evidence="7">
    <location>
        <begin position="228"/>
        <end position="270"/>
    </location>
</feature>
<evidence type="ECO:0000256" key="1">
    <source>
        <dbReference type="ARBA" id="ARBA00004479"/>
    </source>
</evidence>
<dbReference type="GeneID" id="90034991"/>
<keyword evidence="2 8" id="KW-0812">Transmembrane</keyword>
<feature type="coiled-coil region" evidence="6">
    <location>
        <begin position="275"/>
        <end position="333"/>
    </location>
</feature>
<proteinExistence type="predicted"/>
<protein>
    <submittedName>
        <fullName evidence="10">Concanavalin A-like lectin/glucanase domain-containing protein</fullName>
    </submittedName>
</protein>
<evidence type="ECO:0000259" key="9">
    <source>
        <dbReference type="PROSITE" id="PS51328"/>
    </source>
</evidence>
<dbReference type="PANTHER" id="PTHR12223">
    <property type="entry name" value="VESICULAR MANNOSE-BINDING LECTIN"/>
    <property type="match status" value="1"/>
</dbReference>
<dbReference type="PANTHER" id="PTHR12223:SF28">
    <property type="entry name" value="LECTIN, MANNOSE BINDING 1 LIKE"/>
    <property type="match status" value="1"/>
</dbReference>
<organism evidence="10 11">
    <name type="scientific">Myxozyma melibiosi</name>
    <dbReference type="NCBI Taxonomy" id="54550"/>
    <lineage>
        <taxon>Eukaryota</taxon>
        <taxon>Fungi</taxon>
        <taxon>Dikarya</taxon>
        <taxon>Ascomycota</taxon>
        <taxon>Saccharomycotina</taxon>
        <taxon>Lipomycetes</taxon>
        <taxon>Lipomycetales</taxon>
        <taxon>Lipomycetaceae</taxon>
        <taxon>Myxozyma</taxon>
    </lineage>
</organism>
<accession>A0ABR1FAW7</accession>
<evidence type="ECO:0000256" key="3">
    <source>
        <dbReference type="ARBA" id="ARBA00022729"/>
    </source>
</evidence>